<evidence type="ECO:0000313" key="3">
    <source>
        <dbReference type="Proteomes" id="UP000092600"/>
    </source>
</evidence>
<gene>
    <name evidence="2" type="ORF">ACMD2_15383</name>
</gene>
<evidence type="ECO:0000256" key="1">
    <source>
        <dbReference type="SAM" id="SignalP"/>
    </source>
</evidence>
<feature type="signal peptide" evidence="1">
    <location>
        <begin position="1"/>
        <end position="32"/>
    </location>
</feature>
<dbReference type="STRING" id="4615.A0A199UNQ7"/>
<protein>
    <submittedName>
        <fullName evidence="2">Uncharacterized protein</fullName>
    </submittedName>
</protein>
<organism evidence="2 3">
    <name type="scientific">Ananas comosus</name>
    <name type="common">Pineapple</name>
    <name type="synonym">Ananas ananas</name>
    <dbReference type="NCBI Taxonomy" id="4615"/>
    <lineage>
        <taxon>Eukaryota</taxon>
        <taxon>Viridiplantae</taxon>
        <taxon>Streptophyta</taxon>
        <taxon>Embryophyta</taxon>
        <taxon>Tracheophyta</taxon>
        <taxon>Spermatophyta</taxon>
        <taxon>Magnoliopsida</taxon>
        <taxon>Liliopsida</taxon>
        <taxon>Poales</taxon>
        <taxon>Bromeliaceae</taxon>
        <taxon>Bromelioideae</taxon>
        <taxon>Ananas</taxon>
    </lineage>
</organism>
<dbReference type="EMBL" id="LSRQ01006265">
    <property type="protein sequence ID" value="OAY66389.1"/>
    <property type="molecule type" value="Genomic_DNA"/>
</dbReference>
<keyword evidence="1" id="KW-0732">Signal</keyword>
<dbReference type="InterPro" id="IPR038971">
    <property type="entry name" value="SMR11/SMR16"/>
</dbReference>
<comment type="caution">
    <text evidence="2">The sequence shown here is derived from an EMBL/GenBank/DDBJ whole genome shotgun (WGS) entry which is preliminary data.</text>
</comment>
<reference evidence="2 3" key="1">
    <citation type="journal article" date="2016" name="DNA Res.">
        <title>The draft genome of MD-2 pineapple using hybrid error correction of long reads.</title>
        <authorList>
            <person name="Redwan R.M."/>
            <person name="Saidin A."/>
            <person name="Kumar S.V."/>
        </authorList>
    </citation>
    <scope>NUCLEOTIDE SEQUENCE [LARGE SCALE GENOMIC DNA]</scope>
    <source>
        <strain evidence="3">cv. MD2</strain>
        <tissue evidence="2">Leaf</tissue>
    </source>
</reference>
<dbReference type="AlphaFoldDB" id="A0A199UNQ7"/>
<dbReference type="PANTHER" id="PTHR36310:SF1">
    <property type="entry name" value="CYCLIN-DEPENDENT PROTEIN KINASE INHIBITOR SMR11"/>
    <property type="match status" value="1"/>
</dbReference>
<dbReference type="Proteomes" id="UP000092600">
    <property type="component" value="Unassembled WGS sequence"/>
</dbReference>
<accession>A0A199UNQ7</accession>
<proteinExistence type="predicted"/>
<sequence>MPLFALPPLSLNPFSLSLSLSLSLYLCVEVMCALLCKIMCKENIWVPENKISKVVKMEADQTVLVNGAACSPPANTCCIEKIGASLAEEFDIHNTGPKKQAEKHENDTDLVSSQAPCLGNTGEKEDLSVNICKIYTREVLGSDPSSSPCKIEDDLVVGCQTPTESIFDPFAPGPDELAFAPKKKMMKGTLVPLRRQLNFDLNGIAAKNLEMDFSGDTEEEDRIIELVCKSFLELIISNQVQEINAQNFLTEPSRSEGFKTPVSCPLLNGVADTCPAAPIRPNSKSKRLSPGICRKLDFGSNLV</sequence>
<name>A0A199UNQ7_ANACO</name>
<dbReference type="PANTHER" id="PTHR36310">
    <property type="entry name" value="CYCLIN-DEPENDENT PROTEIN KINASE INHIBITOR SMR11"/>
    <property type="match status" value="1"/>
</dbReference>
<feature type="chain" id="PRO_5008285369" evidence="1">
    <location>
        <begin position="33"/>
        <end position="303"/>
    </location>
</feature>
<evidence type="ECO:0000313" key="2">
    <source>
        <dbReference type="EMBL" id="OAY66389.1"/>
    </source>
</evidence>